<sequence>MIQAQLASTEAVQADQATVLTETGTHLSMTAEEQPVKVAKEWVHRSEAADVLPTGWTRLADNRFSITARWPLAHRSFTPVGGAHHDPVLVAETMRQATMLLAHAEFGVPVGDHFVMAEMRYAAELAGLALGPCPADIDMDVICSEIRRRGQGLRSMRVAYTLSRGRRVFATGGGHIHCTSASAYRRLRGEHMAAVGRPVPLLPGVPPQEVARASPDDVVLSAGDRPGSWLLRVDTTHPALFGRPNDHIPGMLLVEAVRQAAAAATRTGPLLLTGLDMRYTRYAELDTPCVIQAEVIPSDDRDTVDVRVTGSQDGHPVFEGTISAPRARAKVFIPRPRSSSGPR</sequence>
<comment type="caution">
    <text evidence="2">The sequence shown here is derived from an EMBL/GenBank/DDBJ whole genome shotgun (WGS) entry which is preliminary data.</text>
</comment>
<evidence type="ECO:0000313" key="3">
    <source>
        <dbReference type="Proteomes" id="UP000660265"/>
    </source>
</evidence>
<proteinExistence type="predicted"/>
<dbReference type="Pfam" id="PF03756">
    <property type="entry name" value="AfsA"/>
    <property type="match status" value="2"/>
</dbReference>
<accession>A0ABQ2EDJ8</accession>
<dbReference type="InterPro" id="IPR005509">
    <property type="entry name" value="AfsA_hotdog_dom"/>
</dbReference>
<evidence type="ECO:0000313" key="2">
    <source>
        <dbReference type="EMBL" id="GGK06449.1"/>
    </source>
</evidence>
<dbReference type="InterPro" id="IPR047757">
    <property type="entry name" value="AfsA-like"/>
</dbReference>
<dbReference type="SUPFAM" id="SSF54637">
    <property type="entry name" value="Thioesterase/thiol ester dehydrase-isomerase"/>
    <property type="match status" value="1"/>
</dbReference>
<organism evidence="2 3">
    <name type="scientific">Streptomyces camponoticapitis</name>
    <dbReference type="NCBI Taxonomy" id="1616125"/>
    <lineage>
        <taxon>Bacteria</taxon>
        <taxon>Bacillati</taxon>
        <taxon>Actinomycetota</taxon>
        <taxon>Actinomycetes</taxon>
        <taxon>Kitasatosporales</taxon>
        <taxon>Streptomycetaceae</taxon>
        <taxon>Streptomyces</taxon>
    </lineage>
</organism>
<evidence type="ECO:0000259" key="1">
    <source>
        <dbReference type="Pfam" id="PF03756"/>
    </source>
</evidence>
<dbReference type="NCBIfam" id="NF041195">
    <property type="entry name" value="ScbA_BarX_GamBu"/>
    <property type="match status" value="1"/>
</dbReference>
<dbReference type="RefSeq" id="WP_229701005.1">
    <property type="nucleotide sequence ID" value="NZ_BMMV01000013.1"/>
</dbReference>
<dbReference type="EMBL" id="BMMV01000013">
    <property type="protein sequence ID" value="GGK06449.1"/>
    <property type="molecule type" value="Genomic_DNA"/>
</dbReference>
<feature type="domain" description="A-factor biosynthesis hotdog" evidence="1">
    <location>
        <begin position="43"/>
        <end position="176"/>
    </location>
</feature>
<dbReference type="InterPro" id="IPR029069">
    <property type="entry name" value="HotDog_dom_sf"/>
</dbReference>
<feature type="domain" description="A-factor biosynthesis hotdog" evidence="1">
    <location>
        <begin position="210"/>
        <end position="322"/>
    </location>
</feature>
<gene>
    <name evidence="2" type="ORF">GCM10011583_42670</name>
</gene>
<keyword evidence="3" id="KW-1185">Reference proteome</keyword>
<dbReference type="Proteomes" id="UP000660265">
    <property type="component" value="Unassembled WGS sequence"/>
</dbReference>
<reference evidence="3" key="1">
    <citation type="journal article" date="2019" name="Int. J. Syst. Evol. Microbiol.">
        <title>The Global Catalogue of Microorganisms (GCM) 10K type strain sequencing project: providing services to taxonomists for standard genome sequencing and annotation.</title>
        <authorList>
            <consortium name="The Broad Institute Genomics Platform"/>
            <consortium name="The Broad Institute Genome Sequencing Center for Infectious Disease"/>
            <person name="Wu L."/>
            <person name="Ma J."/>
        </authorList>
    </citation>
    <scope>NUCLEOTIDE SEQUENCE [LARGE SCALE GENOMIC DNA]</scope>
    <source>
        <strain evidence="3">CGMCC 4.7275</strain>
    </source>
</reference>
<protein>
    <submittedName>
        <fullName evidence="2">Adhesin</fullName>
    </submittedName>
</protein>
<name>A0ABQ2EDJ8_9ACTN</name>